<gene>
    <name evidence="1" type="ORF">AsFPU1_3679</name>
</gene>
<protein>
    <submittedName>
        <fullName evidence="1">GTP-binding protein LepA</fullName>
    </submittedName>
</protein>
<organism evidence="1 2">
    <name type="scientific">Aphanothece sacrum FPU1</name>
    <dbReference type="NCBI Taxonomy" id="1920663"/>
    <lineage>
        <taxon>Bacteria</taxon>
        <taxon>Bacillati</taxon>
        <taxon>Cyanobacteriota</taxon>
        <taxon>Cyanophyceae</taxon>
        <taxon>Oscillatoriophycideae</taxon>
        <taxon>Chroococcales</taxon>
        <taxon>Aphanothecaceae</taxon>
        <taxon>Aphanothece</taxon>
    </lineage>
</organism>
<accession>A0A401ILX7</accession>
<dbReference type="Proteomes" id="UP000287247">
    <property type="component" value="Unassembled WGS sequence"/>
</dbReference>
<dbReference type="RefSeq" id="WP_124978596.1">
    <property type="nucleotide sequence ID" value="NZ_BDQK01000016.1"/>
</dbReference>
<evidence type="ECO:0000313" key="1">
    <source>
        <dbReference type="EMBL" id="GBF82251.1"/>
    </source>
</evidence>
<sequence>MKDISTSEIYTNSPNLVDYQEQLALSLQEIKGAIEILESSQTVTDNKLEIAQKLDLANEILDQVNQRLKGLDKFGHGEVAAA</sequence>
<comment type="caution">
    <text evidence="1">The sequence shown here is derived from an EMBL/GenBank/DDBJ whole genome shotgun (WGS) entry which is preliminary data.</text>
</comment>
<keyword evidence="2" id="KW-1185">Reference proteome</keyword>
<reference evidence="2" key="1">
    <citation type="submission" date="2017-05" db="EMBL/GenBank/DDBJ databases">
        <title>Physiological properties and genetic analysis related to exopolysaccharide production of fresh-water unicellular cyanobacterium Aphanothece sacrum, Suizenji Nori, that has been cultured as a food source in Japan.</title>
        <authorList>
            <person name="Kanesaki Y."/>
            <person name="Yoshikawa S."/>
            <person name="Ohki K."/>
        </authorList>
    </citation>
    <scope>NUCLEOTIDE SEQUENCE [LARGE SCALE GENOMIC DNA]</scope>
    <source>
        <strain evidence="2">FPU1</strain>
    </source>
</reference>
<proteinExistence type="predicted"/>
<evidence type="ECO:0000313" key="2">
    <source>
        <dbReference type="Proteomes" id="UP000287247"/>
    </source>
</evidence>
<dbReference type="EMBL" id="BDQK01000016">
    <property type="protein sequence ID" value="GBF82251.1"/>
    <property type="molecule type" value="Genomic_DNA"/>
</dbReference>
<name>A0A401ILX7_APHSA</name>
<dbReference type="AlphaFoldDB" id="A0A401ILX7"/>